<dbReference type="EMBL" id="CM056742">
    <property type="protein sequence ID" value="KAJ8681291.1"/>
    <property type="molecule type" value="Genomic_DNA"/>
</dbReference>
<protein>
    <submittedName>
        <fullName evidence="1">Uncharacterized protein</fullName>
    </submittedName>
</protein>
<keyword evidence="2" id="KW-1185">Reference proteome</keyword>
<accession>A0ACC2PCV7</accession>
<gene>
    <name evidence="1" type="ORF">QAD02_017078</name>
</gene>
<sequence length="472" mass="52617">HCRPGMIDRSRTFLAVLLALLIYPGDNLGGAFQPEFMKPLANLTISLGRDAVFTCHVEHLGGYRVGWVKADTKAIQAIHDHVITHNPRVSVSHGDHSTWSLRIKGAQKEDEGLYMCQINTNPMKFQTGMLKIKVPPDFIAEETSGDVTIQEGWHVILKCRATGEPPPVITWRREDLKDIIIHDTSSEKSTSSSDKSRGRISFPKWDGPELPLRHIKRDQMGVYHCLASNGVPPTISKRISVEVHFPPLIQVPNQLVGAPLGTNVTLVCHVEASPQSINFWRKQNPQNNAEHMIISTGRHEVSEGPPSKGETDSNFNFKVTMLLTIRYFTKDDVGVYKCIAKNSNGEHESTIRLYDIANVKGRSSPPIDPVNRNDDSSGNRVDLANVGSRSFEDFSGPRQRLPTDNDLETQQSLEHQGPQLLNEIETGKSGITSRRPSSVSRARASHADKNFIIVPMFLLMTLLPPKRLLSCR</sequence>
<reference evidence="1" key="1">
    <citation type="submission" date="2023-04" db="EMBL/GenBank/DDBJ databases">
        <title>A chromosome-level genome assembly of the parasitoid wasp Eretmocerus hayati.</title>
        <authorList>
            <person name="Zhong Y."/>
            <person name="Liu S."/>
            <person name="Liu Y."/>
        </authorList>
    </citation>
    <scope>NUCLEOTIDE SEQUENCE</scope>
    <source>
        <strain evidence="1">ZJU_SS_LIU_2023</strain>
    </source>
</reference>
<feature type="non-terminal residue" evidence="1">
    <location>
        <position position="1"/>
    </location>
</feature>
<comment type="caution">
    <text evidence="1">The sequence shown here is derived from an EMBL/GenBank/DDBJ whole genome shotgun (WGS) entry which is preliminary data.</text>
</comment>
<evidence type="ECO:0000313" key="1">
    <source>
        <dbReference type="EMBL" id="KAJ8681291.1"/>
    </source>
</evidence>
<name>A0ACC2PCV7_9HYME</name>
<dbReference type="Proteomes" id="UP001239111">
    <property type="component" value="Chromosome 2"/>
</dbReference>
<evidence type="ECO:0000313" key="2">
    <source>
        <dbReference type="Proteomes" id="UP001239111"/>
    </source>
</evidence>
<organism evidence="1 2">
    <name type="scientific">Eretmocerus hayati</name>
    <dbReference type="NCBI Taxonomy" id="131215"/>
    <lineage>
        <taxon>Eukaryota</taxon>
        <taxon>Metazoa</taxon>
        <taxon>Ecdysozoa</taxon>
        <taxon>Arthropoda</taxon>
        <taxon>Hexapoda</taxon>
        <taxon>Insecta</taxon>
        <taxon>Pterygota</taxon>
        <taxon>Neoptera</taxon>
        <taxon>Endopterygota</taxon>
        <taxon>Hymenoptera</taxon>
        <taxon>Apocrita</taxon>
        <taxon>Proctotrupomorpha</taxon>
        <taxon>Chalcidoidea</taxon>
        <taxon>Aphelinidae</taxon>
        <taxon>Aphelininae</taxon>
        <taxon>Eretmocerus</taxon>
    </lineage>
</organism>
<proteinExistence type="predicted"/>